<evidence type="ECO:0000256" key="5">
    <source>
        <dbReference type="ARBA" id="ARBA00033748"/>
    </source>
</evidence>
<dbReference type="InterPro" id="IPR011251">
    <property type="entry name" value="Luciferase-like_dom"/>
</dbReference>
<evidence type="ECO:0000256" key="4">
    <source>
        <dbReference type="ARBA" id="ARBA00023033"/>
    </source>
</evidence>
<evidence type="ECO:0000259" key="7">
    <source>
        <dbReference type="Pfam" id="PF00296"/>
    </source>
</evidence>
<dbReference type="InterPro" id="IPR051260">
    <property type="entry name" value="Diverse_substr_monoxygenases"/>
</dbReference>
<keyword evidence="3" id="KW-0560">Oxidoreductase</keyword>
<reference evidence="8 9" key="1">
    <citation type="submission" date="2020-08" db="EMBL/GenBank/DDBJ databases">
        <title>Genomic Encyclopedia of Type Strains, Phase IV (KMG-IV): sequencing the most valuable type-strain genomes for metagenomic binning, comparative biology and taxonomic classification.</title>
        <authorList>
            <person name="Goeker M."/>
        </authorList>
    </citation>
    <scope>NUCLEOTIDE SEQUENCE [LARGE SCALE GENOMIC DNA]</scope>
    <source>
        <strain evidence="8 9">DSM 7465</strain>
    </source>
</reference>
<sequence>MPAQRKMAIGWLIESAGTHAAGWQKFADQPDIANDIKHFAKMAQEAEAAKLDFIFQADSSSIRPGPLDAVARNSTYANMLEPFTQMAALSQLTSRIGLASTACTSFWEPFNLARLAASVDHISGGRFGWNIVTGRHPLAAPNFGQESIGHADRYHRAHEFTEVVLGLWDSYEDDAFCRDVESGYYFDPAKIHALNHAGEYYKVRGPLNLARPPQGYPVLFQAGSSGDGKDFGARFGEVIFSINGTLEKAREFYEDIKQRMMKYGRERDEMRVLSALNVIVRDTAQEAADAFAEMQHMLHPQAIKHMVSVDLETDVMDLDIDDYVTVDRLPQDANSSKSADALLHEWLAERPMTVRELYYKFCQSRSANTIHGTANQVADVMEEWFTAGVADGFMMLFPLATGMSDFGTKVVPELQRRGLFRTEYEGKTLREHLGLKSPPHRLRS</sequence>
<dbReference type="Gene3D" id="3.20.20.30">
    <property type="entry name" value="Luciferase-like domain"/>
    <property type="match status" value="1"/>
</dbReference>
<dbReference type="InterPro" id="IPR016215">
    <property type="entry name" value="NTA_MOA"/>
</dbReference>
<dbReference type="GO" id="GO:0004497">
    <property type="term" value="F:monooxygenase activity"/>
    <property type="evidence" value="ECO:0007669"/>
    <property type="project" value="UniProtKB-KW"/>
</dbReference>
<accession>A0A840HYS9</accession>
<evidence type="ECO:0000313" key="9">
    <source>
        <dbReference type="Proteomes" id="UP000575068"/>
    </source>
</evidence>
<dbReference type="Proteomes" id="UP000575068">
    <property type="component" value="Unassembled WGS sequence"/>
</dbReference>
<evidence type="ECO:0000256" key="3">
    <source>
        <dbReference type="ARBA" id="ARBA00023002"/>
    </source>
</evidence>
<organism evidence="8 9">
    <name type="scientific">Rhizorhapis suberifaciens</name>
    <name type="common">corky root of lettuce</name>
    <dbReference type="NCBI Taxonomy" id="13656"/>
    <lineage>
        <taxon>Bacteria</taxon>
        <taxon>Pseudomonadati</taxon>
        <taxon>Pseudomonadota</taxon>
        <taxon>Alphaproteobacteria</taxon>
        <taxon>Sphingomonadales</taxon>
        <taxon>Sphingomonadaceae</taxon>
        <taxon>Rhizorhapis</taxon>
    </lineage>
</organism>
<keyword evidence="4 8" id="KW-0503">Monooxygenase</keyword>
<dbReference type="InterPro" id="IPR036661">
    <property type="entry name" value="Luciferase-like_sf"/>
</dbReference>
<dbReference type="SUPFAM" id="SSF51679">
    <property type="entry name" value="Bacterial luciferase-like"/>
    <property type="match status" value="1"/>
</dbReference>
<feature type="binding site" evidence="6">
    <location>
        <position position="225"/>
    </location>
    <ligand>
        <name>FMN</name>
        <dbReference type="ChEBI" id="CHEBI:58210"/>
    </ligand>
</feature>
<dbReference type="CDD" id="cd01095">
    <property type="entry name" value="Nitrilotriacetate_monoxgenase"/>
    <property type="match status" value="1"/>
</dbReference>
<comment type="similarity">
    <text evidence="5">Belongs to the NtaA/SnaA/DszA monooxygenase family.</text>
</comment>
<dbReference type="PANTHER" id="PTHR30011">
    <property type="entry name" value="ALKANESULFONATE MONOOXYGENASE-RELATED"/>
    <property type="match status" value="1"/>
</dbReference>
<proteinExistence type="inferred from homology"/>
<protein>
    <submittedName>
        <fullName evidence="8">FMN-dependent oxidoreductase (Nitrilotriacetate monooxygenase family)</fullName>
    </submittedName>
</protein>
<keyword evidence="1 6" id="KW-0285">Flavoprotein</keyword>
<gene>
    <name evidence="8" type="ORF">HNQ99_003147</name>
</gene>
<dbReference type="EMBL" id="JACHOV010000015">
    <property type="protein sequence ID" value="MBB4642811.1"/>
    <property type="molecule type" value="Genomic_DNA"/>
</dbReference>
<dbReference type="PANTHER" id="PTHR30011:SF16">
    <property type="entry name" value="C2H2 FINGER DOMAIN TRANSCRIPTION FACTOR (EUROFUNG)-RELATED"/>
    <property type="match status" value="1"/>
</dbReference>
<evidence type="ECO:0000256" key="1">
    <source>
        <dbReference type="ARBA" id="ARBA00022630"/>
    </source>
</evidence>
<dbReference type="GO" id="GO:0016705">
    <property type="term" value="F:oxidoreductase activity, acting on paired donors, with incorporation or reduction of molecular oxygen"/>
    <property type="evidence" value="ECO:0007669"/>
    <property type="project" value="InterPro"/>
</dbReference>
<name>A0A840HYS9_9SPHN</name>
<feature type="binding site" evidence="6">
    <location>
        <position position="224"/>
    </location>
    <ligand>
        <name>FMN</name>
        <dbReference type="ChEBI" id="CHEBI:58210"/>
    </ligand>
</feature>
<feature type="binding site" evidence="6">
    <location>
        <position position="154"/>
    </location>
    <ligand>
        <name>FMN</name>
        <dbReference type="ChEBI" id="CHEBI:58210"/>
    </ligand>
</feature>
<dbReference type="PIRSF" id="PIRSF000337">
    <property type="entry name" value="NTA_MOA"/>
    <property type="match status" value="1"/>
</dbReference>
<keyword evidence="9" id="KW-1185">Reference proteome</keyword>
<evidence type="ECO:0000256" key="2">
    <source>
        <dbReference type="ARBA" id="ARBA00022643"/>
    </source>
</evidence>
<evidence type="ECO:0000313" key="8">
    <source>
        <dbReference type="EMBL" id="MBB4642811.1"/>
    </source>
</evidence>
<feature type="binding site" evidence="6">
    <location>
        <position position="150"/>
    </location>
    <ligand>
        <name>FMN</name>
        <dbReference type="ChEBI" id="CHEBI:58210"/>
    </ligand>
</feature>
<feature type="binding site" evidence="6">
    <location>
        <position position="101"/>
    </location>
    <ligand>
        <name>FMN</name>
        <dbReference type="ChEBI" id="CHEBI:58210"/>
    </ligand>
</feature>
<dbReference type="NCBIfam" id="TIGR03860">
    <property type="entry name" value="FMN_nitrolo"/>
    <property type="match status" value="1"/>
</dbReference>
<comment type="caution">
    <text evidence="8">The sequence shown here is derived from an EMBL/GenBank/DDBJ whole genome shotgun (WGS) entry which is preliminary data.</text>
</comment>
<evidence type="ECO:0000256" key="6">
    <source>
        <dbReference type="PIRSR" id="PIRSR000337-1"/>
    </source>
</evidence>
<feature type="domain" description="Luciferase-like" evidence="7">
    <location>
        <begin position="29"/>
        <end position="389"/>
    </location>
</feature>
<keyword evidence="2 6" id="KW-0288">FMN</keyword>
<dbReference type="AlphaFoldDB" id="A0A840HYS9"/>
<dbReference type="RefSeq" id="WP_184477227.1">
    <property type="nucleotide sequence ID" value="NZ_JACHOV010000015.1"/>
</dbReference>
<feature type="binding site" evidence="6">
    <location>
        <position position="58"/>
    </location>
    <ligand>
        <name>FMN</name>
        <dbReference type="ChEBI" id="CHEBI:58210"/>
    </ligand>
</feature>
<dbReference type="Pfam" id="PF00296">
    <property type="entry name" value="Bac_luciferase"/>
    <property type="match status" value="1"/>
</dbReference>